<sequence length="79" mass="8705">MIPVPNTWPQDDGTPVSCREKLKTLAENHAELAQVMQDAFEDAVLMGVDEQAMRRILSDMVQALGSPKRATPKQARAAE</sequence>
<gene>
    <name evidence="1" type="ORF">OL599_07545</name>
</gene>
<keyword evidence="2" id="KW-1185">Reference proteome</keyword>
<dbReference type="AlphaFoldDB" id="A0AA41YIV1"/>
<reference evidence="1" key="2">
    <citation type="submission" date="2022-10" db="EMBL/GenBank/DDBJ databases">
        <authorList>
            <person name="Trinh H.N."/>
        </authorList>
    </citation>
    <scope>NUCLEOTIDE SEQUENCE</scope>
    <source>
        <strain evidence="1">RN2-1</strain>
    </source>
</reference>
<dbReference type="EMBL" id="JAPDNT010000003">
    <property type="protein sequence ID" value="MCW3474434.1"/>
    <property type="molecule type" value="Genomic_DNA"/>
</dbReference>
<comment type="caution">
    <text evidence="1">The sequence shown here is derived from an EMBL/GenBank/DDBJ whole genome shotgun (WGS) entry which is preliminary data.</text>
</comment>
<dbReference type="Proteomes" id="UP001165679">
    <property type="component" value="Unassembled WGS sequence"/>
</dbReference>
<evidence type="ECO:0000313" key="1">
    <source>
        <dbReference type="EMBL" id="MCW3474434.1"/>
    </source>
</evidence>
<evidence type="ECO:0000313" key="2">
    <source>
        <dbReference type="Proteomes" id="UP001165679"/>
    </source>
</evidence>
<proteinExistence type="predicted"/>
<accession>A0AA41YIV1</accession>
<organism evidence="1 2">
    <name type="scientific">Limobrevibacterium gyesilva</name>
    <dbReference type="NCBI Taxonomy" id="2991712"/>
    <lineage>
        <taxon>Bacteria</taxon>
        <taxon>Pseudomonadati</taxon>
        <taxon>Pseudomonadota</taxon>
        <taxon>Alphaproteobacteria</taxon>
        <taxon>Acetobacterales</taxon>
        <taxon>Acetobacteraceae</taxon>
        <taxon>Limobrevibacterium</taxon>
    </lineage>
</organism>
<protein>
    <submittedName>
        <fullName evidence="1">Uncharacterized protein</fullName>
    </submittedName>
</protein>
<name>A0AA41YIV1_9PROT</name>
<dbReference type="RefSeq" id="WP_264713065.1">
    <property type="nucleotide sequence ID" value="NZ_JAPDNT010000003.1"/>
</dbReference>
<reference evidence="1" key="1">
    <citation type="submission" date="2022-09" db="EMBL/GenBank/DDBJ databases">
        <title>Rhodovastum sp. nov. RN2-1 isolated from soil in Seongnam, South Korea.</title>
        <authorList>
            <person name="Le N.T."/>
        </authorList>
    </citation>
    <scope>NUCLEOTIDE SEQUENCE</scope>
    <source>
        <strain evidence="1">RN2-1</strain>
    </source>
</reference>